<dbReference type="Gene3D" id="3.40.50.720">
    <property type="entry name" value="NAD(P)-binding Rossmann-like Domain"/>
    <property type="match status" value="1"/>
</dbReference>
<organism evidence="2 3">
    <name type="scientific">Lophiostoma macrostomum CBS 122681</name>
    <dbReference type="NCBI Taxonomy" id="1314788"/>
    <lineage>
        <taxon>Eukaryota</taxon>
        <taxon>Fungi</taxon>
        <taxon>Dikarya</taxon>
        <taxon>Ascomycota</taxon>
        <taxon>Pezizomycotina</taxon>
        <taxon>Dothideomycetes</taxon>
        <taxon>Pleosporomycetidae</taxon>
        <taxon>Pleosporales</taxon>
        <taxon>Lophiostomataceae</taxon>
        <taxon>Lophiostoma</taxon>
    </lineage>
</organism>
<dbReference type="OrthoDB" id="3509362at2759"/>
<dbReference type="InterPro" id="IPR020843">
    <property type="entry name" value="ER"/>
</dbReference>
<dbReference type="InterPro" id="IPR013154">
    <property type="entry name" value="ADH-like_N"/>
</dbReference>
<dbReference type="GO" id="GO:0016491">
    <property type="term" value="F:oxidoreductase activity"/>
    <property type="evidence" value="ECO:0007669"/>
    <property type="project" value="InterPro"/>
</dbReference>
<evidence type="ECO:0000313" key="3">
    <source>
        <dbReference type="Proteomes" id="UP000799324"/>
    </source>
</evidence>
<dbReference type="InterPro" id="IPR011032">
    <property type="entry name" value="GroES-like_sf"/>
</dbReference>
<dbReference type="Pfam" id="PF08240">
    <property type="entry name" value="ADH_N"/>
    <property type="match status" value="1"/>
</dbReference>
<proteinExistence type="predicted"/>
<protein>
    <recommendedName>
        <fullName evidence="1">Enoyl reductase (ER) domain-containing protein</fullName>
    </recommendedName>
</protein>
<feature type="domain" description="Enoyl reductase (ER)" evidence="1">
    <location>
        <begin position="42"/>
        <end position="383"/>
    </location>
</feature>
<evidence type="ECO:0000313" key="2">
    <source>
        <dbReference type="EMBL" id="KAF2655325.1"/>
    </source>
</evidence>
<dbReference type="SUPFAM" id="SSF50129">
    <property type="entry name" value="GroES-like"/>
    <property type="match status" value="1"/>
</dbReference>
<dbReference type="Pfam" id="PF00107">
    <property type="entry name" value="ADH_zinc_N"/>
    <property type="match status" value="1"/>
</dbReference>
<sequence>MVNGDSVVARWRDSFTLKSEGTASDGADLCSGGMVPREMQRGIKKINKPIPTPGPTQVVVKLSAASLNFRDLLIAIGGPYPGNHVPGLILAADGAGSIFLAGSESSWRGKEGTAVVLHPNEWLSGDVRNLEMSKILGGYSLDGTLQQFVLVNDTLAIPAPKGMTGAQAASLPTAGVTAWSAIREALDARFDGVVDAWKGKWTDRRLEGKYVLTQGTGGVSCFAIQIASALGATVISTSSSDAKLAIVKQLGARHVINYRTTPDWDQDVLRLTEGKGVDHVVEVGGAATIQKSVNCTRKGGLVSVIGVLSEADVLPPEFVPAVLFGGKIVKGCVAFSREATAEFCEFAEAHSLQPLIAQTFEFDETVEAFETLQKQNAVGKLVVKISE</sequence>
<dbReference type="Gene3D" id="3.90.180.10">
    <property type="entry name" value="Medium-chain alcohol dehydrogenases, catalytic domain"/>
    <property type="match status" value="1"/>
</dbReference>
<dbReference type="InterPro" id="IPR052711">
    <property type="entry name" value="Zinc_ADH-like"/>
</dbReference>
<reference evidence="2" key="1">
    <citation type="journal article" date="2020" name="Stud. Mycol.">
        <title>101 Dothideomycetes genomes: a test case for predicting lifestyles and emergence of pathogens.</title>
        <authorList>
            <person name="Haridas S."/>
            <person name="Albert R."/>
            <person name="Binder M."/>
            <person name="Bloem J."/>
            <person name="Labutti K."/>
            <person name="Salamov A."/>
            <person name="Andreopoulos B."/>
            <person name="Baker S."/>
            <person name="Barry K."/>
            <person name="Bills G."/>
            <person name="Bluhm B."/>
            <person name="Cannon C."/>
            <person name="Castanera R."/>
            <person name="Culley D."/>
            <person name="Daum C."/>
            <person name="Ezra D."/>
            <person name="Gonzalez J."/>
            <person name="Henrissat B."/>
            <person name="Kuo A."/>
            <person name="Liang C."/>
            <person name="Lipzen A."/>
            <person name="Lutzoni F."/>
            <person name="Magnuson J."/>
            <person name="Mondo S."/>
            <person name="Nolan M."/>
            <person name="Ohm R."/>
            <person name="Pangilinan J."/>
            <person name="Park H.-J."/>
            <person name="Ramirez L."/>
            <person name="Alfaro M."/>
            <person name="Sun H."/>
            <person name="Tritt A."/>
            <person name="Yoshinaga Y."/>
            <person name="Zwiers L.-H."/>
            <person name="Turgeon B."/>
            <person name="Goodwin S."/>
            <person name="Spatafora J."/>
            <person name="Crous P."/>
            <person name="Grigoriev I."/>
        </authorList>
    </citation>
    <scope>NUCLEOTIDE SEQUENCE</scope>
    <source>
        <strain evidence="2">CBS 122681</strain>
    </source>
</reference>
<dbReference type="InterPro" id="IPR013149">
    <property type="entry name" value="ADH-like_C"/>
</dbReference>
<dbReference type="PANTHER" id="PTHR45033:SF3">
    <property type="entry name" value="DEHYDROGENASE, PUTATIVE (AFU_ORTHOLOGUE AFUA_2G13270)-RELATED"/>
    <property type="match status" value="1"/>
</dbReference>
<dbReference type="Proteomes" id="UP000799324">
    <property type="component" value="Unassembled WGS sequence"/>
</dbReference>
<dbReference type="EMBL" id="MU004351">
    <property type="protein sequence ID" value="KAF2655325.1"/>
    <property type="molecule type" value="Genomic_DNA"/>
</dbReference>
<dbReference type="AlphaFoldDB" id="A0A6A6T5M3"/>
<dbReference type="SUPFAM" id="SSF51735">
    <property type="entry name" value="NAD(P)-binding Rossmann-fold domains"/>
    <property type="match status" value="1"/>
</dbReference>
<dbReference type="PANTHER" id="PTHR45033">
    <property type="match status" value="1"/>
</dbReference>
<evidence type="ECO:0000259" key="1">
    <source>
        <dbReference type="SMART" id="SM00829"/>
    </source>
</evidence>
<accession>A0A6A6T5M3</accession>
<gene>
    <name evidence="2" type="ORF">K491DRAFT_693070</name>
</gene>
<dbReference type="InterPro" id="IPR036291">
    <property type="entry name" value="NAD(P)-bd_dom_sf"/>
</dbReference>
<dbReference type="CDD" id="cd08276">
    <property type="entry name" value="MDR7"/>
    <property type="match status" value="1"/>
</dbReference>
<dbReference type="SMART" id="SM00829">
    <property type="entry name" value="PKS_ER"/>
    <property type="match status" value="1"/>
</dbReference>
<name>A0A6A6T5M3_9PLEO</name>
<keyword evidence="3" id="KW-1185">Reference proteome</keyword>